<dbReference type="NCBIfam" id="TIGR00229">
    <property type="entry name" value="sensory_box"/>
    <property type="match status" value="2"/>
</dbReference>
<evidence type="ECO:0000256" key="1">
    <source>
        <dbReference type="ARBA" id="ARBA00000085"/>
    </source>
</evidence>
<proteinExistence type="predicted"/>
<dbReference type="Gene3D" id="1.10.287.130">
    <property type="match status" value="1"/>
</dbReference>
<evidence type="ECO:0000256" key="9">
    <source>
        <dbReference type="ARBA" id="ARBA00022840"/>
    </source>
</evidence>
<keyword evidence="21" id="KW-1185">Reference proteome</keyword>
<dbReference type="CDD" id="cd16922">
    <property type="entry name" value="HATPase_EvgS-ArcB-TorS-like"/>
    <property type="match status" value="1"/>
</dbReference>
<dbReference type="PRINTS" id="PR00344">
    <property type="entry name" value="BCTRLSENSOR"/>
</dbReference>
<organism evidence="20 21">
    <name type="scientific">Planctopirus ephydatiae</name>
    <dbReference type="NCBI Taxonomy" id="2528019"/>
    <lineage>
        <taxon>Bacteria</taxon>
        <taxon>Pseudomonadati</taxon>
        <taxon>Planctomycetota</taxon>
        <taxon>Planctomycetia</taxon>
        <taxon>Planctomycetales</taxon>
        <taxon>Planctomycetaceae</taxon>
        <taxon>Planctopirus</taxon>
    </lineage>
</organism>
<dbReference type="SUPFAM" id="SSF55874">
    <property type="entry name" value="ATPase domain of HSP90 chaperone/DNA topoisomerase II/histidine kinase"/>
    <property type="match status" value="1"/>
</dbReference>
<dbReference type="PROSITE" id="PS50113">
    <property type="entry name" value="PAC"/>
    <property type="match status" value="2"/>
</dbReference>
<feature type="modified residue" description="4-aspartylphosphate" evidence="14">
    <location>
        <position position="788"/>
    </location>
</feature>
<keyword evidence="7" id="KW-0547">Nucleotide-binding</keyword>
<dbReference type="PANTHER" id="PTHR43047:SF72">
    <property type="entry name" value="OSMOSENSING HISTIDINE PROTEIN KINASE SLN1"/>
    <property type="match status" value="1"/>
</dbReference>
<gene>
    <name evidence="20" type="primary">luxQ_3</name>
    <name evidence="20" type="ORF">Spb1_25390</name>
</gene>
<dbReference type="SMART" id="SM00091">
    <property type="entry name" value="PAS"/>
    <property type="match status" value="3"/>
</dbReference>
<name>A0A518GPQ8_9PLAN</name>
<evidence type="ECO:0000256" key="15">
    <source>
        <dbReference type="SAM" id="Coils"/>
    </source>
</evidence>
<dbReference type="Gene3D" id="3.40.50.2300">
    <property type="match status" value="1"/>
</dbReference>
<comment type="function">
    <text evidence="12">Putative oxygen sensor; modulates the activity of FixJ, a transcriptional activator of nitrogen fixation fixK gene. FixL probably acts as a kinase that phosphorylates FixJ.</text>
</comment>
<feature type="domain" description="PAC" evidence="19">
    <location>
        <begin position="247"/>
        <end position="306"/>
    </location>
</feature>
<dbReference type="OrthoDB" id="9815750at2"/>
<dbReference type="SMART" id="SM00086">
    <property type="entry name" value="PAC"/>
    <property type="match status" value="2"/>
</dbReference>
<dbReference type="GO" id="GO:0005886">
    <property type="term" value="C:plasma membrane"/>
    <property type="evidence" value="ECO:0007669"/>
    <property type="project" value="TreeGrafter"/>
</dbReference>
<dbReference type="CDD" id="cd17546">
    <property type="entry name" value="REC_hyHK_CKI1_RcsC-like"/>
    <property type="match status" value="1"/>
</dbReference>
<evidence type="ECO:0000256" key="6">
    <source>
        <dbReference type="ARBA" id="ARBA00022692"/>
    </source>
</evidence>
<dbReference type="FunFam" id="3.30.450.20:FF:000060">
    <property type="entry name" value="Sensor protein FixL"/>
    <property type="match status" value="2"/>
</dbReference>
<evidence type="ECO:0000259" key="17">
    <source>
        <dbReference type="PROSITE" id="PS50110"/>
    </source>
</evidence>
<feature type="domain" description="PAC" evidence="19">
    <location>
        <begin position="384"/>
        <end position="434"/>
    </location>
</feature>
<evidence type="ECO:0000256" key="7">
    <source>
        <dbReference type="ARBA" id="ARBA00022741"/>
    </source>
</evidence>
<dbReference type="SUPFAM" id="SSF52172">
    <property type="entry name" value="CheY-like"/>
    <property type="match status" value="1"/>
</dbReference>
<dbReference type="PROSITE" id="PS50109">
    <property type="entry name" value="HIS_KIN"/>
    <property type="match status" value="1"/>
</dbReference>
<dbReference type="GO" id="GO:0000155">
    <property type="term" value="F:phosphorelay sensor kinase activity"/>
    <property type="evidence" value="ECO:0007669"/>
    <property type="project" value="InterPro"/>
</dbReference>
<reference evidence="20 21" key="1">
    <citation type="submission" date="2019-02" db="EMBL/GenBank/DDBJ databases">
        <title>Deep-cultivation of Planctomycetes and their phenomic and genomic characterization uncovers novel biology.</title>
        <authorList>
            <person name="Wiegand S."/>
            <person name="Jogler M."/>
            <person name="Boedeker C."/>
            <person name="Pinto D."/>
            <person name="Vollmers J."/>
            <person name="Rivas-Marin E."/>
            <person name="Kohn T."/>
            <person name="Peeters S.H."/>
            <person name="Heuer A."/>
            <person name="Rast P."/>
            <person name="Oberbeckmann S."/>
            <person name="Bunk B."/>
            <person name="Jeske O."/>
            <person name="Meyerdierks A."/>
            <person name="Storesund J.E."/>
            <person name="Kallscheuer N."/>
            <person name="Luecker S."/>
            <person name="Lage O.M."/>
            <person name="Pohl T."/>
            <person name="Merkel B.J."/>
            <person name="Hornburger P."/>
            <person name="Mueller R.-W."/>
            <person name="Bruemmer F."/>
            <person name="Labrenz M."/>
            <person name="Spormann A.M."/>
            <person name="Op den Camp H."/>
            <person name="Overmann J."/>
            <person name="Amann R."/>
            <person name="Jetten M.S.M."/>
            <person name="Mascher T."/>
            <person name="Medema M.H."/>
            <person name="Devos D.P."/>
            <person name="Kaster A.-K."/>
            <person name="Ovreas L."/>
            <person name="Rohde M."/>
            <person name="Galperin M.Y."/>
            <person name="Jogler C."/>
        </authorList>
    </citation>
    <scope>NUCLEOTIDE SEQUENCE [LARGE SCALE GENOMIC DNA]</scope>
    <source>
        <strain evidence="20 21">Spb1</strain>
    </source>
</reference>
<dbReference type="InterPro" id="IPR005467">
    <property type="entry name" value="His_kinase_dom"/>
</dbReference>
<dbReference type="AlphaFoldDB" id="A0A518GPQ8"/>
<dbReference type="InterPro" id="IPR036097">
    <property type="entry name" value="HisK_dim/P_sf"/>
</dbReference>
<evidence type="ECO:0000256" key="3">
    <source>
        <dbReference type="ARBA" id="ARBA00012438"/>
    </source>
</evidence>
<feature type="domain" description="Response regulatory" evidence="17">
    <location>
        <begin position="734"/>
        <end position="853"/>
    </location>
</feature>
<evidence type="ECO:0000256" key="12">
    <source>
        <dbReference type="ARBA" id="ARBA00059827"/>
    </source>
</evidence>
<dbReference type="PROSITE" id="PS50112">
    <property type="entry name" value="PAS"/>
    <property type="match status" value="2"/>
</dbReference>
<dbReference type="InterPro" id="IPR004358">
    <property type="entry name" value="Sig_transdc_His_kin-like_C"/>
</dbReference>
<dbReference type="GO" id="GO:0005524">
    <property type="term" value="F:ATP binding"/>
    <property type="evidence" value="ECO:0007669"/>
    <property type="project" value="UniProtKB-KW"/>
</dbReference>
<comment type="subcellular location">
    <subcellularLocation>
        <location evidence="2">Membrane</location>
    </subcellularLocation>
</comment>
<dbReference type="SMART" id="SM00448">
    <property type="entry name" value="REC"/>
    <property type="match status" value="1"/>
</dbReference>
<evidence type="ECO:0000256" key="2">
    <source>
        <dbReference type="ARBA" id="ARBA00004370"/>
    </source>
</evidence>
<dbReference type="Pfam" id="PF00989">
    <property type="entry name" value="PAS"/>
    <property type="match status" value="2"/>
</dbReference>
<dbReference type="InterPro" id="IPR011006">
    <property type="entry name" value="CheY-like_superfamily"/>
</dbReference>
<dbReference type="EC" id="2.7.13.3" evidence="3"/>
<dbReference type="SUPFAM" id="SSF55785">
    <property type="entry name" value="PYP-like sensor domain (PAS domain)"/>
    <property type="match status" value="3"/>
</dbReference>
<dbReference type="Pfam" id="PF00512">
    <property type="entry name" value="HisKA"/>
    <property type="match status" value="1"/>
</dbReference>
<evidence type="ECO:0000259" key="18">
    <source>
        <dbReference type="PROSITE" id="PS50112"/>
    </source>
</evidence>
<evidence type="ECO:0000256" key="10">
    <source>
        <dbReference type="ARBA" id="ARBA00022989"/>
    </source>
</evidence>
<dbReference type="PANTHER" id="PTHR43047">
    <property type="entry name" value="TWO-COMPONENT HISTIDINE PROTEIN KINASE"/>
    <property type="match status" value="1"/>
</dbReference>
<dbReference type="Gene3D" id="3.30.450.20">
    <property type="entry name" value="PAS domain"/>
    <property type="match status" value="3"/>
</dbReference>
<evidence type="ECO:0000259" key="16">
    <source>
        <dbReference type="PROSITE" id="PS50109"/>
    </source>
</evidence>
<evidence type="ECO:0000256" key="11">
    <source>
        <dbReference type="ARBA" id="ARBA00023136"/>
    </source>
</evidence>
<dbReference type="FunFam" id="1.10.287.130:FF:000004">
    <property type="entry name" value="Ethylene receptor 1"/>
    <property type="match status" value="1"/>
</dbReference>
<keyword evidence="11" id="KW-0472">Membrane</keyword>
<dbReference type="PROSITE" id="PS50110">
    <property type="entry name" value="RESPONSE_REGULATORY"/>
    <property type="match status" value="1"/>
</dbReference>
<dbReference type="CDD" id="cd00082">
    <property type="entry name" value="HisKA"/>
    <property type="match status" value="1"/>
</dbReference>
<evidence type="ECO:0000256" key="13">
    <source>
        <dbReference type="ARBA" id="ARBA00070616"/>
    </source>
</evidence>
<dbReference type="Gene3D" id="3.30.565.10">
    <property type="entry name" value="Histidine kinase-like ATPase, C-terminal domain"/>
    <property type="match status" value="1"/>
</dbReference>
<comment type="catalytic activity">
    <reaction evidence="1">
        <text>ATP + protein L-histidine = ADP + protein N-phospho-L-histidine.</text>
        <dbReference type="EC" id="2.7.13.3"/>
    </reaction>
</comment>
<accession>A0A518GPQ8</accession>
<feature type="coiled-coil region" evidence="15">
    <location>
        <begin position="436"/>
        <end position="470"/>
    </location>
</feature>
<keyword evidence="10" id="KW-1133">Transmembrane helix</keyword>
<evidence type="ECO:0000313" key="20">
    <source>
        <dbReference type="EMBL" id="QDV30605.1"/>
    </source>
</evidence>
<protein>
    <recommendedName>
        <fullName evidence="13">Sensor protein FixL</fullName>
        <ecNumber evidence="3">2.7.13.3</ecNumber>
    </recommendedName>
</protein>
<dbReference type="CDD" id="cd00130">
    <property type="entry name" value="PAS"/>
    <property type="match status" value="2"/>
</dbReference>
<evidence type="ECO:0000256" key="4">
    <source>
        <dbReference type="ARBA" id="ARBA00022553"/>
    </source>
</evidence>
<keyword evidence="5 20" id="KW-0808">Transferase</keyword>
<feature type="domain" description="PAS" evidence="18">
    <location>
        <begin position="179"/>
        <end position="249"/>
    </location>
</feature>
<dbReference type="Pfam" id="PF00072">
    <property type="entry name" value="Response_reg"/>
    <property type="match status" value="1"/>
</dbReference>
<dbReference type="InterPro" id="IPR036890">
    <property type="entry name" value="HATPase_C_sf"/>
</dbReference>
<dbReference type="FunFam" id="3.30.565.10:FF:000010">
    <property type="entry name" value="Sensor histidine kinase RcsC"/>
    <property type="match status" value="1"/>
</dbReference>
<dbReference type="KEGG" id="peh:Spb1_25390"/>
<dbReference type="InterPro" id="IPR003594">
    <property type="entry name" value="HATPase_dom"/>
</dbReference>
<dbReference type="InterPro" id="IPR001610">
    <property type="entry name" value="PAC"/>
</dbReference>
<evidence type="ECO:0000256" key="14">
    <source>
        <dbReference type="PROSITE-ProRule" id="PRU00169"/>
    </source>
</evidence>
<evidence type="ECO:0000256" key="5">
    <source>
        <dbReference type="ARBA" id="ARBA00022679"/>
    </source>
</evidence>
<dbReference type="Proteomes" id="UP000315349">
    <property type="component" value="Chromosome"/>
</dbReference>
<feature type="domain" description="Histidine kinase" evidence="16">
    <location>
        <begin position="480"/>
        <end position="701"/>
    </location>
</feature>
<dbReference type="Pfam" id="PF02518">
    <property type="entry name" value="HATPase_c"/>
    <property type="match status" value="1"/>
</dbReference>
<evidence type="ECO:0000259" key="19">
    <source>
        <dbReference type="PROSITE" id="PS50113"/>
    </source>
</evidence>
<evidence type="ECO:0000256" key="8">
    <source>
        <dbReference type="ARBA" id="ARBA00022777"/>
    </source>
</evidence>
<keyword evidence="15" id="KW-0175">Coiled coil</keyword>
<feature type="domain" description="PAS" evidence="18">
    <location>
        <begin position="307"/>
        <end position="360"/>
    </location>
</feature>
<keyword evidence="6" id="KW-0812">Transmembrane</keyword>
<dbReference type="SMART" id="SM00387">
    <property type="entry name" value="HATPase_c"/>
    <property type="match status" value="1"/>
</dbReference>
<dbReference type="InterPro" id="IPR035965">
    <property type="entry name" value="PAS-like_dom_sf"/>
</dbReference>
<dbReference type="EMBL" id="CP036299">
    <property type="protein sequence ID" value="QDV30605.1"/>
    <property type="molecule type" value="Genomic_DNA"/>
</dbReference>
<dbReference type="InterPro" id="IPR000700">
    <property type="entry name" value="PAS-assoc_C"/>
</dbReference>
<keyword evidence="4 14" id="KW-0597">Phosphoprotein</keyword>
<keyword evidence="9" id="KW-0067">ATP-binding</keyword>
<dbReference type="SUPFAM" id="SSF47384">
    <property type="entry name" value="Homodimeric domain of signal transducing histidine kinase"/>
    <property type="match status" value="1"/>
</dbReference>
<dbReference type="InterPro" id="IPR003661">
    <property type="entry name" value="HisK_dim/P_dom"/>
</dbReference>
<evidence type="ECO:0000313" key="21">
    <source>
        <dbReference type="Proteomes" id="UP000315349"/>
    </source>
</evidence>
<dbReference type="InterPro" id="IPR001789">
    <property type="entry name" value="Sig_transdc_resp-reg_receiver"/>
</dbReference>
<keyword evidence="8 20" id="KW-0418">Kinase</keyword>
<dbReference type="InterPro" id="IPR013767">
    <property type="entry name" value="PAS_fold"/>
</dbReference>
<dbReference type="InterPro" id="IPR000014">
    <property type="entry name" value="PAS"/>
</dbReference>
<dbReference type="SMART" id="SM00388">
    <property type="entry name" value="HisKA"/>
    <property type="match status" value="1"/>
</dbReference>
<sequence length="864" mass="96153">MQIGMKYGWLADESSVIHLIRECLRAGSLLLLRQTCWKVLPMVLSLSPDIPTIESVEQCLQAIGHATLLVGSNEWDVLYANFAYEEMMSCQQAEITGKRLIEIHEGCWNRSALLSSLKNACHGDRLERIIVEHNDSNGSNRSFEVHHRVAQLGTSRSCHLLSFRDISVIRQLEGAYKRIEARHQALLDSAVDAIVIINIRGVIKAFNPAAERVFGFSSDEVLGLNVNMLMPSPYQQEHDNYLKRYLETKERRVIGIGREVIGKRKDGTVFPMNLSISEVTDGEERFFVGTVRDVTHNKRTEEALRDSEAHVRAILETAVDAIITIDESGLIKSLNSAAQKMFGYSHHEMIGENVCMLMPDPYRGEHDGYLQKYQQTGMRRVIGIGRETVGRRRDGSTFPMELSVSEVRQGARRYFTGIVRDITERKRYEDRLRESIEESSRSQARLKIQAEELVQQATCLSEARKSAEAANRAKSDFLANMSHEIRTPMTAILGFAEQVSASLNRSEDCEALSIIRRNGEHLLKLINDILDISKIESGLFVIEKTTCDLRALIHDLVQSIGPKAAQKKIGLTVNFATNVPVCIETDVLRLKQSLMNLLSNAVKFTEQGGVDLSVRMTEEFTTAPRLQMQICDTGIGIAAEHLDKLFIPFSQADSSVSRRFGGTGLGLAISKRLIELMGGDLQVKSILGSGSSFTITLPTGKISHSALGTSRQISGPRLTRALKAEARVRDTPRSILLAEDGLDNQKLIDLILRKAGHDLTVAEHGGVAIALYERAIAEGQNIDMILMDMQMPFVDGYEATRRLRSMGCQIPIVALTAHAMVGDREKCLQAGCTEYMTKPIDRHALLQLIDELGHPSAVVSQQPI</sequence>
<dbReference type="GO" id="GO:0006355">
    <property type="term" value="P:regulation of DNA-templated transcription"/>
    <property type="evidence" value="ECO:0007669"/>
    <property type="project" value="InterPro"/>
</dbReference>
<dbReference type="GO" id="GO:0009927">
    <property type="term" value="F:histidine phosphotransfer kinase activity"/>
    <property type="evidence" value="ECO:0007669"/>
    <property type="project" value="TreeGrafter"/>
</dbReference>